<evidence type="ECO:0000313" key="2">
    <source>
        <dbReference type="Proteomes" id="UP000543005"/>
    </source>
</evidence>
<evidence type="ECO:0000313" key="1">
    <source>
        <dbReference type="EMBL" id="MBC2294725.1"/>
    </source>
</evidence>
<reference evidence="1 2" key="1">
    <citation type="submission" date="2020-03" db="EMBL/GenBank/DDBJ databases">
        <title>Soil Listeria distribution.</title>
        <authorList>
            <person name="Liao J."/>
            <person name="Wiedmann M."/>
        </authorList>
    </citation>
    <scope>NUCLEOTIDE SEQUENCE [LARGE SCALE GENOMIC DNA]</scope>
    <source>
        <strain evidence="1 2">FSL L7-0051</strain>
    </source>
</reference>
<dbReference type="Proteomes" id="UP000543005">
    <property type="component" value="Unassembled WGS sequence"/>
</dbReference>
<accession>A0A842G0F1</accession>
<gene>
    <name evidence="1" type="ORF">HCC36_15995</name>
</gene>
<organism evidence="1 2">
    <name type="scientific">Listeria booriae</name>
    <dbReference type="NCBI Taxonomy" id="1552123"/>
    <lineage>
        <taxon>Bacteria</taxon>
        <taxon>Bacillati</taxon>
        <taxon>Bacillota</taxon>
        <taxon>Bacilli</taxon>
        <taxon>Bacillales</taxon>
        <taxon>Listeriaceae</taxon>
        <taxon>Listeria</taxon>
    </lineage>
</organism>
<comment type="caution">
    <text evidence="1">The sequence shown here is derived from an EMBL/GenBank/DDBJ whole genome shotgun (WGS) entry which is preliminary data.</text>
</comment>
<protein>
    <submittedName>
        <fullName evidence="1">Uncharacterized protein</fullName>
    </submittedName>
</protein>
<dbReference type="EMBL" id="JAARZT010000043">
    <property type="protein sequence ID" value="MBC2294725.1"/>
    <property type="molecule type" value="Genomic_DNA"/>
</dbReference>
<name>A0A842G0F1_9LIST</name>
<dbReference type="RefSeq" id="WP_185630054.1">
    <property type="nucleotide sequence ID" value="NZ_JAARZT010000043.1"/>
</dbReference>
<dbReference type="AlphaFoldDB" id="A0A842G0F1"/>
<sequence length="90" mass="10411">MSDFLNVVKKPIAAKALKWGGTYADLLLLQRFCGSQEVLNKWFYFDGEELFINTLEGSIHTSVGLYIIKGNHDEYWSIKETIFLDTYEIL</sequence>
<proteinExistence type="predicted"/>